<dbReference type="KEGG" id="bcad:DBX24_01550"/>
<accession>A0A6P1QT56</accession>
<dbReference type="OrthoDB" id="1274350at2"/>
<organism evidence="1 2">
    <name type="scientific">Bergeyella cardium</name>
    <dbReference type="NCBI Taxonomy" id="1585976"/>
    <lineage>
        <taxon>Bacteria</taxon>
        <taxon>Pseudomonadati</taxon>
        <taxon>Bacteroidota</taxon>
        <taxon>Flavobacteriia</taxon>
        <taxon>Flavobacteriales</taxon>
        <taxon>Weeksellaceae</taxon>
        <taxon>Bergeyella</taxon>
    </lineage>
</organism>
<sequence length="192" mass="22351">MLYILIVILSFSLFLNLIRSGILKKWATVFRIFSIALGVSLFTYWFIEKSIDRLLQNSLSLQIINELPQPLDFYIITPDKKEGDSLYTTEHFGNIRTDHYRLDNLMMKNSSEYWIVGYIGKNIAYFSKQSVPNINIDQVISINNYTIEDDSLAETAKEYIESYKAENMNNAFWVTMGLLLLFLNIGTFIKIK</sequence>
<evidence type="ECO:0000313" key="2">
    <source>
        <dbReference type="Proteomes" id="UP000464318"/>
    </source>
</evidence>
<dbReference type="AlphaFoldDB" id="A0A6P1QT56"/>
<dbReference type="RefSeq" id="WP_160223763.1">
    <property type="nucleotide sequence ID" value="NZ_CP029149.1"/>
</dbReference>
<protein>
    <submittedName>
        <fullName evidence="1">Uncharacterized protein</fullName>
    </submittedName>
</protein>
<dbReference type="EMBL" id="CP029149">
    <property type="protein sequence ID" value="QHN64668.1"/>
    <property type="molecule type" value="Genomic_DNA"/>
</dbReference>
<evidence type="ECO:0000313" key="1">
    <source>
        <dbReference type="EMBL" id="QHN64668.1"/>
    </source>
</evidence>
<keyword evidence="2" id="KW-1185">Reference proteome</keyword>
<gene>
    <name evidence="1" type="ORF">DBX24_01550</name>
</gene>
<name>A0A6P1QT56_9FLAO</name>
<proteinExistence type="predicted"/>
<reference evidence="1 2" key="1">
    <citation type="submission" date="2018-04" db="EMBL/GenBank/DDBJ databases">
        <title>Characteristic and Complete Genome Sequencing of A Novel Member of Infective Endocarditis Causative Bacteria: Bergeyella cardium QL-PH.</title>
        <authorList>
            <person name="Pan H."/>
            <person name="Sun E."/>
            <person name="Zhang Y."/>
        </authorList>
    </citation>
    <scope>NUCLEOTIDE SEQUENCE [LARGE SCALE GENOMIC DNA]</scope>
    <source>
        <strain evidence="1 2">HPQL</strain>
    </source>
</reference>
<dbReference type="Proteomes" id="UP000464318">
    <property type="component" value="Chromosome"/>
</dbReference>